<dbReference type="InterPro" id="IPR051533">
    <property type="entry name" value="WaaL-like"/>
</dbReference>
<feature type="transmembrane region" description="Helical" evidence="5">
    <location>
        <begin position="250"/>
        <end position="266"/>
    </location>
</feature>
<evidence type="ECO:0000256" key="2">
    <source>
        <dbReference type="ARBA" id="ARBA00022692"/>
    </source>
</evidence>
<keyword evidence="8" id="KW-1185">Reference proteome</keyword>
<feature type="transmembrane region" description="Helical" evidence="5">
    <location>
        <begin position="183"/>
        <end position="204"/>
    </location>
</feature>
<protein>
    <submittedName>
        <fullName evidence="7">O-antigen ligase</fullName>
    </submittedName>
</protein>
<keyword evidence="7" id="KW-0436">Ligase</keyword>
<accession>A0A1T5AS57</accession>
<dbReference type="PANTHER" id="PTHR37422:SF17">
    <property type="entry name" value="O-ANTIGEN LIGASE"/>
    <property type="match status" value="1"/>
</dbReference>
<dbReference type="OrthoDB" id="1762823at2"/>
<dbReference type="PANTHER" id="PTHR37422">
    <property type="entry name" value="TEICHURONIC ACID BIOSYNTHESIS PROTEIN TUAE"/>
    <property type="match status" value="1"/>
</dbReference>
<comment type="subcellular location">
    <subcellularLocation>
        <location evidence="1">Membrane</location>
        <topology evidence="1">Multi-pass membrane protein</topology>
    </subcellularLocation>
</comment>
<keyword evidence="2 5" id="KW-0812">Transmembrane</keyword>
<dbReference type="GO" id="GO:0016020">
    <property type="term" value="C:membrane"/>
    <property type="evidence" value="ECO:0007669"/>
    <property type="project" value="UniProtKB-SubCell"/>
</dbReference>
<dbReference type="EMBL" id="FUYN01000002">
    <property type="protein sequence ID" value="SKB37699.1"/>
    <property type="molecule type" value="Genomic_DNA"/>
</dbReference>
<feature type="transmembrane region" description="Helical" evidence="5">
    <location>
        <begin position="420"/>
        <end position="438"/>
    </location>
</feature>
<dbReference type="GO" id="GO:0016874">
    <property type="term" value="F:ligase activity"/>
    <property type="evidence" value="ECO:0007669"/>
    <property type="project" value="UniProtKB-KW"/>
</dbReference>
<dbReference type="RefSeq" id="WP_079589053.1">
    <property type="nucleotide sequence ID" value="NZ_FUYN01000002.1"/>
</dbReference>
<feature type="transmembrane region" description="Helical" evidence="5">
    <location>
        <begin position="39"/>
        <end position="59"/>
    </location>
</feature>
<feature type="transmembrane region" description="Helical" evidence="5">
    <location>
        <begin position="272"/>
        <end position="290"/>
    </location>
</feature>
<feature type="domain" description="O-antigen ligase-related" evidence="6">
    <location>
        <begin position="256"/>
        <end position="404"/>
    </location>
</feature>
<sequence>MRVYKEFFYKIVRVRQDLKSLKSLGDFTEYLSSSFFTKISLCILLAWVISPIWIIINSSLLSNKFKNLSSFMKRVEIDIIWYVFLQQLGYIAFIIFIFVIIKNYNDLKIHKFNYKNLIKINQVEILLIFMLVWSIISTLVSSDMNLSFTGTSYRHDGLNTYITYAGFFTCGYYINTKSSIKKIISIFVLSSTIVAGLVLLDINYLNNIFSFNTNSAIFYNINHYGYYLCMAVISSVFLVLTNKSNKKNKHKYLLCYVLLVAVLVKNNSFGPYLATLVGLSVQLVIIYYNFRDYFKDMSLIFILFLVISLVINMFSSFLIVEVLKLFGDVQEIVTNDNLSEQAGSGRWILWKNGIKYMLEKPIFGYGPDNLGYRYAMDKIQQDRPHNEFIQIAASLGIPALFFYITALYKHFRLVTKNIKHFDIELISLNLVVATYLFSSFFGNTMFYTSPYYFIFLGMAVSNTKLVINCFR</sequence>
<dbReference type="Proteomes" id="UP000243406">
    <property type="component" value="Unassembled WGS sequence"/>
</dbReference>
<gene>
    <name evidence="7" type="ORF">SAMN02745120_1137</name>
</gene>
<reference evidence="8" key="1">
    <citation type="submission" date="2017-02" db="EMBL/GenBank/DDBJ databases">
        <authorList>
            <person name="Varghese N."/>
            <person name="Submissions S."/>
        </authorList>
    </citation>
    <scope>NUCLEOTIDE SEQUENCE [LARGE SCALE GENOMIC DNA]</scope>
    <source>
        <strain evidence="8">ATCC 35199</strain>
    </source>
</reference>
<dbReference type="InterPro" id="IPR007016">
    <property type="entry name" value="O-antigen_ligase-rel_domated"/>
</dbReference>
<feature type="transmembrane region" description="Helical" evidence="5">
    <location>
        <begin position="388"/>
        <end position="408"/>
    </location>
</feature>
<dbReference type="Pfam" id="PF04932">
    <property type="entry name" value="Wzy_C"/>
    <property type="match status" value="1"/>
</dbReference>
<name>A0A1T5AS57_9FIRM</name>
<feature type="transmembrane region" description="Helical" evidence="5">
    <location>
        <begin position="297"/>
        <end position="320"/>
    </location>
</feature>
<keyword evidence="4 5" id="KW-0472">Membrane</keyword>
<dbReference type="AlphaFoldDB" id="A0A1T5AS57"/>
<proteinExistence type="predicted"/>
<feature type="transmembrane region" description="Helical" evidence="5">
    <location>
        <begin position="122"/>
        <end position="140"/>
    </location>
</feature>
<feature type="transmembrane region" description="Helical" evidence="5">
    <location>
        <begin position="224"/>
        <end position="241"/>
    </location>
</feature>
<evidence type="ECO:0000256" key="5">
    <source>
        <dbReference type="SAM" id="Phobius"/>
    </source>
</evidence>
<keyword evidence="3 5" id="KW-1133">Transmembrane helix</keyword>
<feature type="transmembrane region" description="Helical" evidence="5">
    <location>
        <begin position="450"/>
        <end position="470"/>
    </location>
</feature>
<evidence type="ECO:0000256" key="3">
    <source>
        <dbReference type="ARBA" id="ARBA00022989"/>
    </source>
</evidence>
<evidence type="ECO:0000256" key="4">
    <source>
        <dbReference type="ARBA" id="ARBA00023136"/>
    </source>
</evidence>
<feature type="transmembrane region" description="Helical" evidence="5">
    <location>
        <begin position="79"/>
        <end position="101"/>
    </location>
</feature>
<feature type="transmembrane region" description="Helical" evidence="5">
    <location>
        <begin position="160"/>
        <end position="176"/>
    </location>
</feature>
<organism evidence="7 8">
    <name type="scientific">Acetoanaerobium noterae</name>
    <dbReference type="NCBI Taxonomy" id="745369"/>
    <lineage>
        <taxon>Bacteria</taxon>
        <taxon>Bacillati</taxon>
        <taxon>Bacillota</taxon>
        <taxon>Clostridia</taxon>
        <taxon>Peptostreptococcales</taxon>
        <taxon>Filifactoraceae</taxon>
        <taxon>Acetoanaerobium</taxon>
    </lineage>
</organism>
<evidence type="ECO:0000256" key="1">
    <source>
        <dbReference type="ARBA" id="ARBA00004141"/>
    </source>
</evidence>
<evidence type="ECO:0000259" key="6">
    <source>
        <dbReference type="Pfam" id="PF04932"/>
    </source>
</evidence>
<evidence type="ECO:0000313" key="7">
    <source>
        <dbReference type="EMBL" id="SKB37699.1"/>
    </source>
</evidence>
<evidence type="ECO:0000313" key="8">
    <source>
        <dbReference type="Proteomes" id="UP000243406"/>
    </source>
</evidence>